<protein>
    <recommendedName>
        <fullName evidence="7">DOG1 domain-containing protein</fullName>
    </recommendedName>
</protein>
<evidence type="ECO:0000256" key="2">
    <source>
        <dbReference type="ARBA" id="ARBA00023015"/>
    </source>
</evidence>
<evidence type="ECO:0000256" key="4">
    <source>
        <dbReference type="ARBA" id="ARBA00023159"/>
    </source>
</evidence>
<dbReference type="PANTHER" id="PTHR45693:SF1">
    <property type="entry name" value="TRANSCRIPTION FACTOR PERIANTHIA"/>
    <property type="match status" value="1"/>
</dbReference>
<evidence type="ECO:0000256" key="3">
    <source>
        <dbReference type="ARBA" id="ARBA00023125"/>
    </source>
</evidence>
<gene>
    <name evidence="8" type="ORF">V6N12_014386</name>
</gene>
<dbReference type="Proteomes" id="UP001472677">
    <property type="component" value="Unassembled WGS sequence"/>
</dbReference>
<dbReference type="EMBL" id="JBBPBM010000024">
    <property type="protein sequence ID" value="KAK8541760.1"/>
    <property type="molecule type" value="Genomic_DNA"/>
</dbReference>
<reference evidence="8 9" key="1">
    <citation type="journal article" date="2024" name="G3 (Bethesda)">
        <title>Genome assembly of Hibiscus sabdariffa L. provides insights into metabolisms of medicinal natural products.</title>
        <authorList>
            <person name="Kim T."/>
        </authorList>
    </citation>
    <scope>NUCLEOTIDE SEQUENCE [LARGE SCALE GENOMIC DNA]</scope>
    <source>
        <strain evidence="8">TK-2024</strain>
        <tissue evidence="8">Old leaves</tissue>
    </source>
</reference>
<evidence type="ECO:0000259" key="7">
    <source>
        <dbReference type="PROSITE" id="PS51806"/>
    </source>
</evidence>
<proteinExistence type="predicted"/>
<comment type="subcellular location">
    <subcellularLocation>
        <location evidence="1">Nucleus</location>
    </subcellularLocation>
</comment>
<keyword evidence="6" id="KW-0539">Nucleus</keyword>
<evidence type="ECO:0000256" key="6">
    <source>
        <dbReference type="ARBA" id="ARBA00023242"/>
    </source>
</evidence>
<evidence type="ECO:0000313" key="8">
    <source>
        <dbReference type="EMBL" id="KAK8541760.1"/>
    </source>
</evidence>
<accession>A0ABR2DL48</accession>
<dbReference type="PROSITE" id="PS51806">
    <property type="entry name" value="DOG1"/>
    <property type="match status" value="1"/>
</dbReference>
<feature type="domain" description="DOG1" evidence="7">
    <location>
        <begin position="1"/>
        <end position="166"/>
    </location>
</feature>
<comment type="caution">
    <text evidence="8">The sequence shown here is derived from an EMBL/GenBank/DDBJ whole genome shotgun (WGS) entry which is preliminary data.</text>
</comment>
<organism evidence="8 9">
    <name type="scientific">Hibiscus sabdariffa</name>
    <name type="common">roselle</name>
    <dbReference type="NCBI Taxonomy" id="183260"/>
    <lineage>
        <taxon>Eukaryota</taxon>
        <taxon>Viridiplantae</taxon>
        <taxon>Streptophyta</taxon>
        <taxon>Embryophyta</taxon>
        <taxon>Tracheophyta</taxon>
        <taxon>Spermatophyta</taxon>
        <taxon>Magnoliopsida</taxon>
        <taxon>eudicotyledons</taxon>
        <taxon>Gunneridae</taxon>
        <taxon>Pentapetalae</taxon>
        <taxon>rosids</taxon>
        <taxon>malvids</taxon>
        <taxon>Malvales</taxon>
        <taxon>Malvaceae</taxon>
        <taxon>Malvoideae</taxon>
        <taxon>Hibiscus</taxon>
    </lineage>
</organism>
<dbReference type="PANTHER" id="PTHR45693">
    <property type="entry name" value="TRANSCRIPTION FACTOR TGA9"/>
    <property type="match status" value="1"/>
</dbReference>
<keyword evidence="3" id="KW-0238">DNA-binding</keyword>
<evidence type="ECO:0000313" key="9">
    <source>
        <dbReference type="Proteomes" id="UP001472677"/>
    </source>
</evidence>
<keyword evidence="5" id="KW-0804">Transcription</keyword>
<evidence type="ECO:0000256" key="5">
    <source>
        <dbReference type="ARBA" id="ARBA00023163"/>
    </source>
</evidence>
<keyword evidence="2" id="KW-0805">Transcription regulation</keyword>
<dbReference type="InterPro" id="IPR025422">
    <property type="entry name" value="TGA_domain"/>
</dbReference>
<sequence>MCSSVRNSRLKLIELELELQRSQQQDTFIMFEFFGKNVKTDVFHMLSGMWKMPAEKCFMWLEGFHSSELLKFLETHLEPLVGQQLMAISKETGDTLSQGIKALQQSLLNTLSNTCLGPTVSGNIGDNIGNKQPTISDIVLFTEKLKPSAAKSKMLNNLIHIFGLLS</sequence>
<name>A0ABR2DL48_9ROSI</name>
<keyword evidence="9" id="KW-1185">Reference proteome</keyword>
<keyword evidence="4" id="KW-0010">Activator</keyword>
<dbReference type="Pfam" id="PF14144">
    <property type="entry name" value="DOG1"/>
    <property type="match status" value="1"/>
</dbReference>
<evidence type="ECO:0000256" key="1">
    <source>
        <dbReference type="ARBA" id="ARBA00004123"/>
    </source>
</evidence>